<comment type="caution">
    <text evidence="3">The sequence shown here is derived from an EMBL/GenBank/DDBJ whole genome shotgun (WGS) entry which is preliminary data.</text>
</comment>
<reference evidence="3" key="1">
    <citation type="submission" date="2019-07" db="EMBL/GenBank/DDBJ databases">
        <title>Phylogenomic Reclassification of ATCC Bacillus Strains and Various Taxa within the Genus Bacillus.</title>
        <authorList>
            <person name="Riojas M.A."/>
            <person name="Frank A.M."/>
            <person name="Fenn S.L."/>
            <person name="King S.P."/>
            <person name="Brower S.M."/>
            <person name="Hazbon M.H."/>
        </authorList>
    </citation>
    <scope>NUCLEOTIDE SEQUENCE</scope>
    <source>
        <strain evidence="3">NR-12239</strain>
    </source>
</reference>
<protein>
    <submittedName>
        <fullName evidence="3">Tungsten formylmethanofuran dehydrogenase</fullName>
    </submittedName>
</protein>
<evidence type="ECO:0000313" key="3">
    <source>
        <dbReference type="EMBL" id="MDR4329763.1"/>
    </source>
</evidence>
<keyword evidence="2" id="KW-0732">Signal</keyword>
<feature type="coiled-coil region" evidence="1">
    <location>
        <begin position="31"/>
        <end position="89"/>
    </location>
</feature>
<evidence type="ECO:0000256" key="1">
    <source>
        <dbReference type="SAM" id="Coils"/>
    </source>
</evidence>
<evidence type="ECO:0000256" key="2">
    <source>
        <dbReference type="SAM" id="SignalP"/>
    </source>
</evidence>
<dbReference type="RefSeq" id="WP_098188249.1">
    <property type="nucleotide sequence ID" value="NZ_JANIOB010000011.1"/>
</dbReference>
<dbReference type="PROSITE" id="PS51257">
    <property type="entry name" value="PROKAR_LIPOPROTEIN"/>
    <property type="match status" value="1"/>
</dbReference>
<feature type="chain" id="PRO_5044472157" evidence="2">
    <location>
        <begin position="22"/>
        <end position="157"/>
    </location>
</feature>
<keyword evidence="1" id="KW-0175">Coiled coil</keyword>
<accession>A0AAJ1Z7Q9</accession>
<dbReference type="EMBL" id="VLYX01000105">
    <property type="protein sequence ID" value="MDR4329763.1"/>
    <property type="molecule type" value="Genomic_DNA"/>
</dbReference>
<sequence>MKRKMLALLIPALLVTGVGCTSVHKMVDKEAAEEKVKSEDYKDQLASLMKDFKKESAKLDKILNGDKTLEEKEKEFKVESEALVKLTKEVDKLDPGEKYKDVQAKLYNAMSLVRVGVTSIQGGLEYKENRTIQSGGESLLEASQLITEADKLMRETK</sequence>
<name>A0AAJ1Z7Q9_9BACI</name>
<feature type="signal peptide" evidence="2">
    <location>
        <begin position="1"/>
        <end position="21"/>
    </location>
</feature>
<evidence type="ECO:0000313" key="4">
    <source>
        <dbReference type="Proteomes" id="UP001248134"/>
    </source>
</evidence>
<proteinExistence type="predicted"/>
<dbReference type="Proteomes" id="UP001248134">
    <property type="component" value="Unassembled WGS sequence"/>
</dbReference>
<dbReference type="AlphaFoldDB" id="A0AAJ1Z7Q9"/>
<organism evidence="3 4">
    <name type="scientific">Bacillus pseudomycoides</name>
    <dbReference type="NCBI Taxonomy" id="64104"/>
    <lineage>
        <taxon>Bacteria</taxon>
        <taxon>Bacillati</taxon>
        <taxon>Bacillota</taxon>
        <taxon>Bacilli</taxon>
        <taxon>Bacillales</taxon>
        <taxon>Bacillaceae</taxon>
        <taxon>Bacillus</taxon>
        <taxon>Bacillus cereus group</taxon>
    </lineage>
</organism>
<gene>
    <name evidence="3" type="ORF">FOS08_29415</name>
</gene>